<protein>
    <recommendedName>
        <fullName evidence="1">RNase H type-1 domain-containing protein</fullName>
    </recommendedName>
</protein>
<dbReference type="Gramene" id="OMO85756">
    <property type="protein sequence ID" value="OMO85756"/>
    <property type="gene ID" value="CCACVL1_10011"/>
</dbReference>
<comment type="caution">
    <text evidence="2">The sequence shown here is derived from an EMBL/GenBank/DDBJ whole genome shotgun (WGS) entry which is preliminary data.</text>
</comment>
<dbReference type="Proteomes" id="UP000188268">
    <property type="component" value="Unassembled WGS sequence"/>
</dbReference>
<dbReference type="OrthoDB" id="10549263at2759"/>
<gene>
    <name evidence="2" type="ORF">CCACVL1_10011</name>
</gene>
<dbReference type="InterPro" id="IPR053151">
    <property type="entry name" value="RNase_H-like"/>
</dbReference>
<feature type="domain" description="RNase H type-1" evidence="1">
    <location>
        <begin position="105"/>
        <end position="164"/>
    </location>
</feature>
<dbReference type="Pfam" id="PF13456">
    <property type="entry name" value="RVT_3"/>
    <property type="match status" value="1"/>
</dbReference>
<dbReference type="PANTHER" id="PTHR47723:SF23">
    <property type="entry name" value="REVERSE TRANSCRIPTASE-LIKE PROTEIN"/>
    <property type="match status" value="1"/>
</dbReference>
<evidence type="ECO:0000313" key="3">
    <source>
        <dbReference type="Proteomes" id="UP000188268"/>
    </source>
</evidence>
<evidence type="ECO:0000313" key="2">
    <source>
        <dbReference type="EMBL" id="OMO85756.1"/>
    </source>
</evidence>
<dbReference type="InterPro" id="IPR012337">
    <property type="entry name" value="RNaseH-like_sf"/>
</dbReference>
<dbReference type="AlphaFoldDB" id="A0A1R3IT61"/>
<dbReference type="SUPFAM" id="SSF53098">
    <property type="entry name" value="Ribonuclease H-like"/>
    <property type="match status" value="1"/>
</dbReference>
<dbReference type="InterPro" id="IPR002156">
    <property type="entry name" value="RNaseH_domain"/>
</dbReference>
<dbReference type="EMBL" id="AWWV01009561">
    <property type="protein sequence ID" value="OMO85756.1"/>
    <property type="molecule type" value="Genomic_DNA"/>
</dbReference>
<organism evidence="2 3">
    <name type="scientific">Corchorus capsularis</name>
    <name type="common">Jute</name>
    <dbReference type="NCBI Taxonomy" id="210143"/>
    <lineage>
        <taxon>Eukaryota</taxon>
        <taxon>Viridiplantae</taxon>
        <taxon>Streptophyta</taxon>
        <taxon>Embryophyta</taxon>
        <taxon>Tracheophyta</taxon>
        <taxon>Spermatophyta</taxon>
        <taxon>Magnoliopsida</taxon>
        <taxon>eudicotyledons</taxon>
        <taxon>Gunneridae</taxon>
        <taxon>Pentapetalae</taxon>
        <taxon>rosids</taxon>
        <taxon>malvids</taxon>
        <taxon>Malvales</taxon>
        <taxon>Malvaceae</taxon>
        <taxon>Grewioideae</taxon>
        <taxon>Apeibeae</taxon>
        <taxon>Corchorus</taxon>
    </lineage>
</organism>
<dbReference type="Gene3D" id="3.30.420.10">
    <property type="entry name" value="Ribonuclease H-like superfamily/Ribonuclease H"/>
    <property type="match status" value="1"/>
</dbReference>
<accession>A0A1R3IT61</accession>
<dbReference type="InterPro" id="IPR044730">
    <property type="entry name" value="RNase_H-like_dom_plant"/>
</dbReference>
<keyword evidence="3" id="KW-1185">Reference proteome</keyword>
<proteinExistence type="predicted"/>
<name>A0A1R3IT61_COCAP</name>
<dbReference type="PANTHER" id="PTHR47723">
    <property type="entry name" value="OS05G0353850 PROTEIN"/>
    <property type="match status" value="1"/>
</dbReference>
<dbReference type="GO" id="GO:0004523">
    <property type="term" value="F:RNA-DNA hybrid ribonuclease activity"/>
    <property type="evidence" value="ECO:0007669"/>
    <property type="project" value="InterPro"/>
</dbReference>
<dbReference type="GO" id="GO:0003676">
    <property type="term" value="F:nucleic acid binding"/>
    <property type="evidence" value="ECO:0007669"/>
    <property type="project" value="InterPro"/>
</dbReference>
<sequence>MSSRFLSTVVTKARTLLASSLTIHDQFFHSQINTDVSYDKNTNTSTGAFVVRDDKGNVVLACVFKYEPQPTQIPLHVRETIAAHAAVKTLLYFLEREGKGKLPWSVILETDRDEVPDRVNKDARITDDVKEYYRDIDRMKKRFNSFEARRMDREGNRVADYLASTVAHACPTNGRLYVIGFDNKDYTGFRKLDELIKNDRDGLPGYDLNYKKD</sequence>
<dbReference type="CDD" id="cd06222">
    <property type="entry name" value="RNase_H_like"/>
    <property type="match status" value="1"/>
</dbReference>
<reference evidence="2 3" key="1">
    <citation type="submission" date="2013-09" db="EMBL/GenBank/DDBJ databases">
        <title>Corchorus capsularis genome sequencing.</title>
        <authorList>
            <person name="Alam M."/>
            <person name="Haque M.S."/>
            <person name="Islam M.S."/>
            <person name="Emdad E.M."/>
            <person name="Islam M.M."/>
            <person name="Ahmed B."/>
            <person name="Halim A."/>
            <person name="Hossen Q.M.M."/>
            <person name="Hossain M.Z."/>
            <person name="Ahmed R."/>
            <person name="Khan M.M."/>
            <person name="Islam R."/>
            <person name="Rashid M.M."/>
            <person name="Khan S.A."/>
            <person name="Rahman M.S."/>
            <person name="Alam M."/>
        </authorList>
    </citation>
    <scope>NUCLEOTIDE SEQUENCE [LARGE SCALE GENOMIC DNA]</scope>
    <source>
        <strain evidence="3">cv. CVL-1</strain>
        <tissue evidence="2">Whole seedling</tissue>
    </source>
</reference>
<dbReference type="InterPro" id="IPR036397">
    <property type="entry name" value="RNaseH_sf"/>
</dbReference>
<evidence type="ECO:0000259" key="1">
    <source>
        <dbReference type="Pfam" id="PF13456"/>
    </source>
</evidence>